<dbReference type="InterPro" id="IPR052155">
    <property type="entry name" value="Biofilm_reg_signaling"/>
</dbReference>
<dbReference type="Gene3D" id="3.30.450.20">
    <property type="entry name" value="PAS domain"/>
    <property type="match status" value="1"/>
</dbReference>
<evidence type="ECO:0000259" key="2">
    <source>
        <dbReference type="PROSITE" id="PS50883"/>
    </source>
</evidence>
<dbReference type="RefSeq" id="WP_090670274.1">
    <property type="nucleotide sequence ID" value="NZ_FNIT01000002.1"/>
</dbReference>
<proteinExistence type="predicted"/>
<keyword evidence="6" id="KW-1185">Reference proteome</keyword>
<dbReference type="SMART" id="SM00052">
    <property type="entry name" value="EAL"/>
    <property type="match status" value="1"/>
</dbReference>
<dbReference type="STRING" id="1166073.SAMN05192530_102246"/>
<dbReference type="PANTHER" id="PTHR44757:SF2">
    <property type="entry name" value="BIOFILM ARCHITECTURE MAINTENANCE PROTEIN MBAA"/>
    <property type="match status" value="1"/>
</dbReference>
<keyword evidence="1" id="KW-0812">Transmembrane</keyword>
<dbReference type="Gene3D" id="3.30.70.270">
    <property type="match status" value="1"/>
</dbReference>
<dbReference type="PANTHER" id="PTHR44757">
    <property type="entry name" value="DIGUANYLATE CYCLASE DGCP"/>
    <property type="match status" value="1"/>
</dbReference>
<feature type="domain" description="GGDEF" evidence="3">
    <location>
        <begin position="396"/>
        <end position="526"/>
    </location>
</feature>
<dbReference type="InterPro" id="IPR035919">
    <property type="entry name" value="EAL_sf"/>
</dbReference>
<dbReference type="OrthoDB" id="9814202at2"/>
<dbReference type="SUPFAM" id="SSF55073">
    <property type="entry name" value="Nucleotide cyclase"/>
    <property type="match status" value="1"/>
</dbReference>
<dbReference type="InterPro" id="IPR000160">
    <property type="entry name" value="GGDEF_dom"/>
</dbReference>
<name>A0A1H0EWB8_9HYPH</name>
<feature type="domain" description="MHYT" evidence="4">
    <location>
        <begin position="12"/>
        <end position="195"/>
    </location>
</feature>
<evidence type="ECO:0000256" key="1">
    <source>
        <dbReference type="PROSITE-ProRule" id="PRU00244"/>
    </source>
</evidence>
<dbReference type="PROSITE" id="PS50924">
    <property type="entry name" value="MHYT"/>
    <property type="match status" value="1"/>
</dbReference>
<dbReference type="EMBL" id="FNIT01000002">
    <property type="protein sequence ID" value="SDN86569.1"/>
    <property type="molecule type" value="Genomic_DNA"/>
</dbReference>
<evidence type="ECO:0000259" key="4">
    <source>
        <dbReference type="PROSITE" id="PS50924"/>
    </source>
</evidence>
<dbReference type="SMART" id="SM00267">
    <property type="entry name" value="GGDEF"/>
    <property type="match status" value="1"/>
</dbReference>
<dbReference type="CDD" id="cd01949">
    <property type="entry name" value="GGDEF"/>
    <property type="match status" value="1"/>
</dbReference>
<dbReference type="CDD" id="cd01948">
    <property type="entry name" value="EAL"/>
    <property type="match status" value="1"/>
</dbReference>
<evidence type="ECO:0000313" key="6">
    <source>
        <dbReference type="Proteomes" id="UP000198793"/>
    </source>
</evidence>
<keyword evidence="1" id="KW-1133">Transmembrane helix</keyword>
<dbReference type="Gene3D" id="3.20.20.450">
    <property type="entry name" value="EAL domain"/>
    <property type="match status" value="1"/>
</dbReference>
<dbReference type="InterPro" id="IPR001633">
    <property type="entry name" value="EAL_dom"/>
</dbReference>
<dbReference type="Pfam" id="PF00990">
    <property type="entry name" value="GGDEF"/>
    <property type="match status" value="1"/>
</dbReference>
<dbReference type="PROSITE" id="PS50883">
    <property type="entry name" value="EAL"/>
    <property type="match status" value="1"/>
</dbReference>
<dbReference type="AlphaFoldDB" id="A0A1H0EWB8"/>
<evidence type="ECO:0000313" key="5">
    <source>
        <dbReference type="EMBL" id="SDN86569.1"/>
    </source>
</evidence>
<dbReference type="GO" id="GO:0016020">
    <property type="term" value="C:membrane"/>
    <property type="evidence" value="ECO:0007669"/>
    <property type="project" value="UniProtKB-UniRule"/>
</dbReference>
<organism evidence="5 6">
    <name type="scientific">Aureimonas jatrophae</name>
    <dbReference type="NCBI Taxonomy" id="1166073"/>
    <lineage>
        <taxon>Bacteria</taxon>
        <taxon>Pseudomonadati</taxon>
        <taxon>Pseudomonadota</taxon>
        <taxon>Alphaproteobacteria</taxon>
        <taxon>Hyphomicrobiales</taxon>
        <taxon>Aurantimonadaceae</taxon>
        <taxon>Aureimonas</taxon>
    </lineage>
</organism>
<dbReference type="SUPFAM" id="SSF141868">
    <property type="entry name" value="EAL domain-like"/>
    <property type="match status" value="1"/>
</dbReference>
<feature type="transmembrane region" description="Helical" evidence="1">
    <location>
        <begin position="208"/>
        <end position="232"/>
    </location>
</feature>
<dbReference type="Pfam" id="PF00563">
    <property type="entry name" value="EAL"/>
    <property type="match status" value="1"/>
</dbReference>
<dbReference type="Pfam" id="PF12860">
    <property type="entry name" value="PAS_7"/>
    <property type="match status" value="1"/>
</dbReference>
<dbReference type="Pfam" id="PF03707">
    <property type="entry name" value="MHYT"/>
    <property type="match status" value="1"/>
</dbReference>
<feature type="transmembrane region" description="Helical" evidence="1">
    <location>
        <begin position="53"/>
        <end position="72"/>
    </location>
</feature>
<dbReference type="InterPro" id="IPR043128">
    <property type="entry name" value="Rev_trsase/Diguanyl_cyclase"/>
</dbReference>
<feature type="transmembrane region" description="Helical" evidence="1">
    <location>
        <begin position="84"/>
        <end position="102"/>
    </location>
</feature>
<protein>
    <submittedName>
        <fullName evidence="5">Diguanylate cyclase (GGDEF) domain-containing protein</fullName>
    </submittedName>
</protein>
<dbReference type="PROSITE" id="PS50887">
    <property type="entry name" value="GGDEF"/>
    <property type="match status" value="1"/>
</dbReference>
<gene>
    <name evidence="5" type="ORF">SAMN05192530_102246</name>
</gene>
<accession>A0A1H0EWB8</accession>
<keyword evidence="1" id="KW-0472">Membrane</keyword>
<dbReference type="NCBIfam" id="TIGR00254">
    <property type="entry name" value="GGDEF"/>
    <property type="match status" value="1"/>
</dbReference>
<sequence length="788" mass="84776">MIAPLISLAADHSFGFVAAALAICLVGGWLLADIMRTAGGTRARYQRLWLPGLALVAGVTVWTTHFIAMLGYRPDLLLGFDGATTLLSALAAIVAVGVPLALSVRVERPAARAGLGAVAGLGIGAMHQTGMAAIEGCLHETPIATGLAAATLGAACLALARGRPAIGRSRWQTCALFTLAVTGVHFVSLAGTTLTATGDVPASADHGILLSLFTAIGAAVLFLGAFVTILAAKRFDAQERAHSAILSTALENMSNGLLYFDELSRLQLFNQRYAEIFEVDAAIFRLGMSPGELIGAIGDAKGWTPERRRLACSRAEDWMSGTHQTVFDYVMDTGRTMEIELRPVATGGVVMTFDDVTKDREAQRRIAELVFQDPLTRLANRRALQQRMEENFHPKQRFQLLMVDLDRFKAVNDTYGHGAGDALLVQVSQRLVTVVGADGFVARLGGDELAVLLHEEPGRAVEIATRIVEAVARPFVVDGFSVSIGCSIGLCGSADARDATELMQRADIALYESKRRGRGRVSSYRTGMLEAVAEQQMLENDLRTAAERGQFHLVYQPILALGENQVVGREALLRWEHPLQGVIEPARFIPLAEETDQMIEIGRWVLDEACRQAAFWGDGASVCVNVSAVQLRSPVFLAHLTQALNRSGLPASRLEIDITETAVVEDGAQVSGILQAIRRLGVRVAMDDFGTGNSSLAHLRDIPLDRIKIDPAFVSTADTDRHSLAVLRGMTQIARDMRIEILAEGVETPAQLELVRMIGCDMAQGFLIGRPERLDAGVGALTRRAPAA</sequence>
<reference evidence="5 6" key="1">
    <citation type="submission" date="2016-10" db="EMBL/GenBank/DDBJ databases">
        <authorList>
            <person name="de Groot N.N."/>
        </authorList>
    </citation>
    <scope>NUCLEOTIDE SEQUENCE [LARGE SCALE GENOMIC DNA]</scope>
    <source>
        <strain evidence="6">L7-484,KACC 16230,DSM 25025</strain>
    </source>
</reference>
<feature type="transmembrane region" description="Helical" evidence="1">
    <location>
        <begin position="174"/>
        <end position="196"/>
    </location>
</feature>
<feature type="domain" description="EAL" evidence="2">
    <location>
        <begin position="535"/>
        <end position="785"/>
    </location>
</feature>
<feature type="transmembrane region" description="Helical" evidence="1">
    <location>
        <begin position="12"/>
        <end position="32"/>
    </location>
</feature>
<evidence type="ECO:0000259" key="3">
    <source>
        <dbReference type="PROSITE" id="PS50887"/>
    </source>
</evidence>
<dbReference type="InterPro" id="IPR029787">
    <property type="entry name" value="Nucleotide_cyclase"/>
</dbReference>
<feature type="transmembrane region" description="Helical" evidence="1">
    <location>
        <begin position="114"/>
        <end position="131"/>
    </location>
</feature>
<feature type="transmembrane region" description="Helical" evidence="1">
    <location>
        <begin position="143"/>
        <end position="162"/>
    </location>
</feature>
<dbReference type="Proteomes" id="UP000198793">
    <property type="component" value="Unassembled WGS sequence"/>
</dbReference>
<dbReference type="InterPro" id="IPR005330">
    <property type="entry name" value="MHYT_dom"/>
</dbReference>